<keyword evidence="5" id="KW-1185">Reference proteome</keyword>
<dbReference type="PANTHER" id="PTHR12854">
    <property type="entry name" value="ATAXIN 2-RELATED"/>
    <property type="match status" value="1"/>
</dbReference>
<feature type="compositionally biased region" description="Polar residues" evidence="2">
    <location>
        <begin position="302"/>
        <end position="315"/>
    </location>
</feature>
<dbReference type="GO" id="GO:0003729">
    <property type="term" value="F:mRNA binding"/>
    <property type="evidence" value="ECO:0007669"/>
    <property type="project" value="TreeGrafter"/>
</dbReference>
<feature type="domain" description="LsmAD" evidence="3">
    <location>
        <begin position="176"/>
        <end position="242"/>
    </location>
</feature>
<evidence type="ECO:0000313" key="4">
    <source>
        <dbReference type="EMBL" id="CAH1393803.1"/>
    </source>
</evidence>
<dbReference type="AlphaFoldDB" id="A0A9P0ECA7"/>
<name>A0A9P0ECA7_NEZVI</name>
<evidence type="ECO:0000256" key="2">
    <source>
        <dbReference type="SAM" id="MobiDB-lite"/>
    </source>
</evidence>
<feature type="region of interest" description="Disordered" evidence="2">
    <location>
        <begin position="233"/>
        <end position="538"/>
    </location>
</feature>
<dbReference type="InterPro" id="IPR009818">
    <property type="entry name" value="PAM2_motif"/>
</dbReference>
<feature type="compositionally biased region" description="Polar residues" evidence="2">
    <location>
        <begin position="370"/>
        <end position="393"/>
    </location>
</feature>
<dbReference type="InterPro" id="IPR009604">
    <property type="entry name" value="LsmAD_domain"/>
</dbReference>
<dbReference type="GO" id="GO:0010494">
    <property type="term" value="C:cytoplasmic stress granule"/>
    <property type="evidence" value="ECO:0007669"/>
    <property type="project" value="TreeGrafter"/>
</dbReference>
<feature type="compositionally biased region" description="Basic and acidic residues" evidence="2">
    <location>
        <begin position="424"/>
        <end position="452"/>
    </location>
</feature>
<organism evidence="4 5">
    <name type="scientific">Nezara viridula</name>
    <name type="common">Southern green stink bug</name>
    <name type="synonym">Cimex viridulus</name>
    <dbReference type="NCBI Taxonomy" id="85310"/>
    <lineage>
        <taxon>Eukaryota</taxon>
        <taxon>Metazoa</taxon>
        <taxon>Ecdysozoa</taxon>
        <taxon>Arthropoda</taxon>
        <taxon>Hexapoda</taxon>
        <taxon>Insecta</taxon>
        <taxon>Pterygota</taxon>
        <taxon>Neoptera</taxon>
        <taxon>Paraneoptera</taxon>
        <taxon>Hemiptera</taxon>
        <taxon>Heteroptera</taxon>
        <taxon>Panheteroptera</taxon>
        <taxon>Pentatomomorpha</taxon>
        <taxon>Pentatomoidea</taxon>
        <taxon>Pentatomidae</taxon>
        <taxon>Pentatominae</taxon>
        <taxon>Nezara</taxon>
    </lineage>
</organism>
<feature type="compositionally biased region" description="Polar residues" evidence="2">
    <location>
        <begin position="266"/>
        <end position="277"/>
    </location>
</feature>
<accession>A0A9P0ECA7</accession>
<dbReference type="Pfam" id="PF07145">
    <property type="entry name" value="PAM2"/>
    <property type="match status" value="1"/>
</dbReference>
<feature type="compositionally biased region" description="Low complexity" evidence="2">
    <location>
        <begin position="351"/>
        <end position="369"/>
    </location>
</feature>
<reference evidence="4" key="1">
    <citation type="submission" date="2022-01" db="EMBL/GenBank/DDBJ databases">
        <authorList>
            <person name="King R."/>
        </authorList>
    </citation>
    <scope>NUCLEOTIDE SEQUENCE</scope>
</reference>
<dbReference type="Proteomes" id="UP001152798">
    <property type="component" value="Chromosome 2"/>
</dbReference>
<proteinExistence type="inferred from homology"/>
<evidence type="ECO:0000256" key="1">
    <source>
        <dbReference type="ARBA" id="ARBA00007503"/>
    </source>
</evidence>
<feature type="compositionally biased region" description="Low complexity" evidence="2">
    <location>
        <begin position="283"/>
        <end position="294"/>
    </location>
</feature>
<dbReference type="PANTHER" id="PTHR12854:SF7">
    <property type="entry name" value="ATAXIN-2 HOMOLOG"/>
    <property type="match status" value="1"/>
</dbReference>
<feature type="compositionally biased region" description="Polar residues" evidence="2">
    <location>
        <begin position="516"/>
        <end position="531"/>
    </location>
</feature>
<dbReference type="Pfam" id="PF14438">
    <property type="entry name" value="SM-ATX"/>
    <property type="match status" value="1"/>
</dbReference>
<feature type="region of interest" description="Disordered" evidence="2">
    <location>
        <begin position="1"/>
        <end position="21"/>
    </location>
</feature>
<feature type="compositionally biased region" description="Polar residues" evidence="2">
    <location>
        <begin position="453"/>
        <end position="487"/>
    </location>
</feature>
<feature type="compositionally biased region" description="Low complexity" evidence="2">
    <location>
        <begin position="242"/>
        <end position="251"/>
    </location>
</feature>
<gene>
    <name evidence="4" type="ORF">NEZAVI_LOCUS4418</name>
</gene>
<dbReference type="EMBL" id="OV725078">
    <property type="protein sequence ID" value="CAH1393803.1"/>
    <property type="molecule type" value="Genomic_DNA"/>
</dbReference>
<dbReference type="GO" id="GO:0034063">
    <property type="term" value="P:stress granule assembly"/>
    <property type="evidence" value="ECO:0007669"/>
    <property type="project" value="TreeGrafter"/>
</dbReference>
<sequence length="634" mass="70161">MNTKRKNRSNSNSARSPRARGTERNVALDGVYNNSYFMNSVTSLVGSIIKVHTSTGVIFEGIFRTFSAQFEVVVELAHKVDPSNPLQIHIDSVIEKIIFKAPDIIKLEIIDADIDYATRDTFQTDTAISKFNGQVTEKELEPWDCAGNNVDEYELDGTTSNGWDVNEMFRQNEQMYGVTSNFDHGLSDYTTPLQNKDSKDYKDAEAKAAKIANEIESNPNYKVRIDMENGEEEDKYAAVVRPSSSDSSPNSEGNKYVCPPKRKTVQSKTNVRTSSVPPVQVGNNNSIKSSSNSSFPQHHPPASQTVTPTSLTNNNSRERVNGISESPKPQRTTLTTRHARSFASSEPSRFNQTQNVTTQTTTPCNNVSTETSRSSVNHNHNHINYSTNNVISSSDHHHRKPPILQHPPEHQGSTSLNIPRKVSRGRDDQISELKKFQSDFKYNEGTEEKKPTANESEITNIQTISRTVETPTEATISRPSSGGNPESTDSKALKSKLNPNAKEFIYNPNAKPFTPRSASTPTQSRPHTPQTPGYGGPVPPLQAMVMPTYVVAAAQSPYAQQPNQANRYRKVHMGMSQPSQMQVAAATGQPLLAPAPMHTQFTVPYSPQAHIAPQPYQQVTSSPAVYPKIIMILF</sequence>
<feature type="compositionally biased region" description="Polar residues" evidence="2">
    <location>
        <begin position="323"/>
        <end position="350"/>
    </location>
</feature>
<dbReference type="Pfam" id="PF06741">
    <property type="entry name" value="LsmAD"/>
    <property type="match status" value="1"/>
</dbReference>
<evidence type="ECO:0000313" key="5">
    <source>
        <dbReference type="Proteomes" id="UP001152798"/>
    </source>
</evidence>
<protein>
    <recommendedName>
        <fullName evidence="3">LsmAD domain-containing protein</fullName>
    </recommendedName>
</protein>
<evidence type="ECO:0000259" key="3">
    <source>
        <dbReference type="SMART" id="SM01272"/>
    </source>
</evidence>
<dbReference type="InterPro" id="IPR045117">
    <property type="entry name" value="ATXN2-like"/>
</dbReference>
<dbReference type="InterPro" id="IPR025852">
    <property type="entry name" value="SM_dom_ATX"/>
</dbReference>
<dbReference type="SMART" id="SM01272">
    <property type="entry name" value="LsmAD"/>
    <property type="match status" value="1"/>
</dbReference>
<comment type="similarity">
    <text evidence="1">Belongs to the ataxin-2 family.</text>
</comment>